<name>A0A0C3R513_9PORP</name>
<organism evidence="1 2">
    <name type="scientific">Sanguibacteroides justesenii</name>
    <dbReference type="NCBI Taxonomy" id="1547597"/>
    <lineage>
        <taxon>Bacteria</taxon>
        <taxon>Pseudomonadati</taxon>
        <taxon>Bacteroidota</taxon>
        <taxon>Bacteroidia</taxon>
        <taxon>Bacteroidales</taxon>
        <taxon>Porphyromonadaceae</taxon>
        <taxon>Sanguibacteroides</taxon>
    </lineage>
</organism>
<accession>A0A0C3R513</accession>
<dbReference type="EMBL" id="JPIU01000038">
    <property type="protein sequence ID" value="KIO44665.1"/>
    <property type="molecule type" value="Genomic_DNA"/>
</dbReference>
<reference evidence="1 2" key="1">
    <citation type="submission" date="2014-07" db="EMBL/GenBank/DDBJ databases">
        <title>Porphyromonadaceae bacterium OUH 308042 = ATCC BAA-2681 = DSM 28342 draft genome.</title>
        <authorList>
            <person name="Sydenham T.V."/>
            <person name="Hasman H."/>
            <person name="Justensen U.S."/>
        </authorList>
    </citation>
    <scope>NUCLEOTIDE SEQUENCE [LARGE SCALE GENOMIC DNA]</scope>
    <source>
        <strain evidence="1 2">OUH 308042</strain>
    </source>
</reference>
<protein>
    <submittedName>
        <fullName evidence="1">Uncharacterized protein</fullName>
    </submittedName>
</protein>
<sequence>MKREIVATIPKLSEGRVWYVYFSVRNPKTGRMVRQKIYEGFKQLKSHAKKREHAQKLIAKYTKLLSNGWTPWNDPDVLYEDQIQYKNEAESFGYLKKEQ</sequence>
<gene>
    <name evidence="1" type="ORF">BA92_06380</name>
</gene>
<dbReference type="OrthoDB" id="9806835at2"/>
<dbReference type="Proteomes" id="UP000031980">
    <property type="component" value="Unassembled WGS sequence"/>
</dbReference>
<comment type="caution">
    <text evidence="1">The sequence shown here is derived from an EMBL/GenBank/DDBJ whole genome shotgun (WGS) entry which is preliminary data.</text>
</comment>
<dbReference type="RefSeq" id="WP_041505045.1">
    <property type="nucleotide sequence ID" value="NZ_JPIU01000038.1"/>
</dbReference>
<evidence type="ECO:0000313" key="2">
    <source>
        <dbReference type="Proteomes" id="UP000031980"/>
    </source>
</evidence>
<evidence type="ECO:0000313" key="1">
    <source>
        <dbReference type="EMBL" id="KIO44665.1"/>
    </source>
</evidence>
<dbReference type="AlphaFoldDB" id="A0A0C3R513"/>
<proteinExistence type="predicted"/>
<keyword evidence="2" id="KW-1185">Reference proteome</keyword>